<proteinExistence type="predicted"/>
<feature type="region of interest" description="Disordered" evidence="1">
    <location>
        <begin position="671"/>
        <end position="753"/>
    </location>
</feature>
<feature type="compositionally biased region" description="Basic residues" evidence="1">
    <location>
        <begin position="827"/>
        <end position="842"/>
    </location>
</feature>
<feature type="compositionally biased region" description="Acidic residues" evidence="1">
    <location>
        <begin position="852"/>
        <end position="861"/>
    </location>
</feature>
<reference evidence="2 3" key="1">
    <citation type="journal article" date="2018" name="G3 (Bethesda)">
        <title>A High-Quality Reference Genome for the Invasive Mosquitofish Gambusia affinis Using a Chicago Library.</title>
        <authorList>
            <person name="Hoffberg S.L."/>
            <person name="Troendle N.J."/>
            <person name="Glenn T.C."/>
            <person name="Mahmud O."/>
            <person name="Louha S."/>
            <person name="Chalopin D."/>
            <person name="Bennetzen J.L."/>
            <person name="Mauricio R."/>
        </authorList>
    </citation>
    <scope>NUCLEOTIDE SEQUENCE [LARGE SCALE GENOMIC DNA]</scope>
    <source>
        <strain evidence="2">NE01/NJP1002.9</strain>
        <tissue evidence="2">Muscle</tissue>
    </source>
</reference>
<accession>A0A315VAN9</accession>
<evidence type="ECO:0000256" key="1">
    <source>
        <dbReference type="SAM" id="MobiDB-lite"/>
    </source>
</evidence>
<evidence type="ECO:0000313" key="2">
    <source>
        <dbReference type="EMBL" id="PWA19806.1"/>
    </source>
</evidence>
<feature type="compositionally biased region" description="Basic residues" evidence="1">
    <location>
        <begin position="777"/>
        <end position="793"/>
    </location>
</feature>
<feature type="region of interest" description="Disordered" evidence="1">
    <location>
        <begin position="765"/>
        <end position="808"/>
    </location>
</feature>
<feature type="compositionally biased region" description="Basic residues" evidence="1">
    <location>
        <begin position="865"/>
        <end position="880"/>
    </location>
</feature>
<organism evidence="2 3">
    <name type="scientific">Gambusia affinis</name>
    <name type="common">Western mosquitofish</name>
    <name type="synonym">Heterandria affinis</name>
    <dbReference type="NCBI Taxonomy" id="33528"/>
    <lineage>
        <taxon>Eukaryota</taxon>
        <taxon>Metazoa</taxon>
        <taxon>Chordata</taxon>
        <taxon>Craniata</taxon>
        <taxon>Vertebrata</taxon>
        <taxon>Euteleostomi</taxon>
        <taxon>Actinopterygii</taxon>
        <taxon>Neopterygii</taxon>
        <taxon>Teleostei</taxon>
        <taxon>Neoteleostei</taxon>
        <taxon>Acanthomorphata</taxon>
        <taxon>Ovalentaria</taxon>
        <taxon>Atherinomorphae</taxon>
        <taxon>Cyprinodontiformes</taxon>
        <taxon>Poeciliidae</taxon>
        <taxon>Poeciliinae</taxon>
        <taxon>Gambusia</taxon>
    </lineage>
</organism>
<feature type="compositionally biased region" description="Basic and acidic residues" evidence="1">
    <location>
        <begin position="624"/>
        <end position="645"/>
    </location>
</feature>
<feature type="region of interest" description="Disordered" evidence="1">
    <location>
        <begin position="610"/>
        <end position="647"/>
    </location>
</feature>
<feature type="compositionally biased region" description="Basic and acidic residues" evidence="1">
    <location>
        <begin position="557"/>
        <end position="581"/>
    </location>
</feature>
<name>A0A315VAN9_GAMAF</name>
<keyword evidence="3" id="KW-1185">Reference proteome</keyword>
<sequence>MGNVVPIYILGLIDGPASLPSQNGPGLLREEDPETFLHHHPVPGELVIRREASRVGRGGGQPFGCRLLLTDNKEKNSQAMEPVPTVPPYSNLEEESQSSLSRASAPALTPTPSLTLALPPAPTSPQNSSLVAAGTDLLHKVENIPTRFEPAPQMDHTIFKEQLFCSYEVHKLNVDTAAIPSSPPAAEMLRGTIDYVQSNRPVAYSHFPGLMSPFQGPVWNPPVRDFPPAVCPKPWNCHGFASPGTMVFGGLPPMHFEPRAPENSCMVNMGYLPPPPPFTFGSGPCMVINMPEFCHGACLPPPQMFFAPEGYPGWCMSLPLEAFYQTCRPVLVYSRKDNMVLNGTQTLEDRRKEKEEHKVFPLDQTKERGSRVSSTPLGAFQDRLQMEWTWDDRKDVPNAICLKREEIETPVTEIGSFMDHQDDLGCDMSSVDMDDMNCLFTSDLNTFDFTLEDLQLLMEESLDEPLNKKNAEKTPPPQTEIERIIQYLLSDAPITEYERKSYQNKPDLLAKEEPKKNLRGFAAFQRSPVEEKLMYPNSSFHLDRHFEDLTCKHSREVNDDHRKRHGERDSKKRFLKTEKQSRKTARKKGVLSDSKSNFCTDVRWSQRARDHTDELDGDGFPFRAGERKAADKNQEHRKFMDKWQESRVPQGKPLDFFRRMEISSEWLASIEEEPREEERGETSKVARQKPQSRKTDKSKSAPKTTKRSSSKKAAGVNEYKDSGKPLLPGSLMKGARARERKHKTTQPAIASRKAKAEVYEAYFPPNLSKSNTTAGKCSRKAKHKPKRPSKRMKTLPSVKTAEGSPESEGFLYPALSEVQKQQFLGGKTKKQKVSPRRGKGLKIKPEAIKEEAYEEEEDEEELRSTAKKHQQRSNTPKKRKGGADETQEILCSSPLKKCRDSARGPKIRIKRERGTLRATWLHIE</sequence>
<feature type="region of interest" description="Disordered" evidence="1">
    <location>
        <begin position="74"/>
        <end position="115"/>
    </location>
</feature>
<evidence type="ECO:0000313" key="3">
    <source>
        <dbReference type="Proteomes" id="UP000250572"/>
    </source>
</evidence>
<feature type="region of interest" description="Disordered" evidence="1">
    <location>
        <begin position="822"/>
        <end position="906"/>
    </location>
</feature>
<feature type="compositionally biased region" description="Low complexity" evidence="1">
    <location>
        <begin position="97"/>
        <end position="115"/>
    </location>
</feature>
<dbReference type="Proteomes" id="UP000250572">
    <property type="component" value="Unassembled WGS sequence"/>
</dbReference>
<comment type="caution">
    <text evidence="2">The sequence shown here is derived from an EMBL/GenBank/DDBJ whole genome shotgun (WGS) entry which is preliminary data.</text>
</comment>
<dbReference type="AlphaFoldDB" id="A0A315VAN9"/>
<protein>
    <submittedName>
        <fullName evidence="2">Uncharacterized protein</fullName>
    </submittedName>
</protein>
<feature type="region of interest" description="Disordered" evidence="1">
    <location>
        <begin position="557"/>
        <end position="592"/>
    </location>
</feature>
<gene>
    <name evidence="2" type="ORF">CCH79_00015847</name>
</gene>
<dbReference type="EMBL" id="NHOQ01002060">
    <property type="protein sequence ID" value="PWA19806.1"/>
    <property type="molecule type" value="Genomic_DNA"/>
</dbReference>